<keyword evidence="3" id="KW-1185">Reference proteome</keyword>
<protein>
    <submittedName>
        <fullName evidence="2">Uncharacterized protein</fullName>
    </submittedName>
</protein>
<dbReference type="Proteomes" id="UP000012046">
    <property type="component" value="Unassembled WGS sequence"/>
</dbReference>
<dbReference type="EMBL" id="AHTH01000015">
    <property type="protein sequence ID" value="EHR41413.1"/>
    <property type="molecule type" value="Genomic_DNA"/>
</dbReference>
<evidence type="ECO:0000313" key="3">
    <source>
        <dbReference type="Proteomes" id="UP000012046"/>
    </source>
</evidence>
<dbReference type="eggNOG" id="COG5585">
    <property type="taxonomic scope" value="Bacteria"/>
</dbReference>
<comment type="caution">
    <text evidence="2">The sequence shown here is derived from an EMBL/GenBank/DDBJ whole genome shotgun (WGS) entry which is preliminary data.</text>
</comment>
<reference evidence="2 3" key="1">
    <citation type="journal article" date="2012" name="J. Bacteriol.">
        <title>Genome Sequence of Extracellular-Protease-Producing Alishewanella jeotgali Isolated from Traditional Korean Fermented Seafood.</title>
        <authorList>
            <person name="Jung J."/>
            <person name="Chun J."/>
            <person name="Park W."/>
        </authorList>
    </citation>
    <scope>NUCLEOTIDE SEQUENCE [LARGE SCALE GENOMIC DNA]</scope>
    <source>
        <strain evidence="2 3">KCTC 22429</strain>
    </source>
</reference>
<sequence length="225" mass="25560">MNPYFFKEVSTPLKSMGEKTPDFSKGYNQSETLSTFKNSDFSSRKGVDGNAFFDNKSEPTFLDNKQAAFKEQTTESQHLPVNNGEWQGGRGNSDWIPDDNFAPKKNNSDELTWAQIKDKYNFDSINFKEGEPDFSEVSQESVEIEDFTEARNGNFAQADEACAKKWSDEQKDGKTWTPDEVKEYRKENELTWHERSDMKTMDLVPSVVHNNIPHSGGISAIKGVA</sequence>
<dbReference type="AlphaFoldDB" id="H3ZD90"/>
<gene>
    <name evidence="2" type="ORF">AJE_06576</name>
</gene>
<evidence type="ECO:0000313" key="2">
    <source>
        <dbReference type="EMBL" id="EHR41413.1"/>
    </source>
</evidence>
<feature type="region of interest" description="Disordered" evidence="1">
    <location>
        <begin position="70"/>
        <end position="103"/>
    </location>
</feature>
<dbReference type="STRING" id="1129374.AJE_06576"/>
<evidence type="ECO:0000256" key="1">
    <source>
        <dbReference type="SAM" id="MobiDB-lite"/>
    </source>
</evidence>
<organism evidence="2 3">
    <name type="scientific">Alishewanella jeotgali KCTC 22429</name>
    <dbReference type="NCBI Taxonomy" id="1129374"/>
    <lineage>
        <taxon>Bacteria</taxon>
        <taxon>Pseudomonadati</taxon>
        <taxon>Pseudomonadota</taxon>
        <taxon>Gammaproteobacteria</taxon>
        <taxon>Alteromonadales</taxon>
        <taxon>Alteromonadaceae</taxon>
        <taxon>Alishewanella</taxon>
    </lineage>
</organism>
<name>H3ZD90_9ALTE</name>
<dbReference type="Pfam" id="PF12639">
    <property type="entry name" value="Colicin-DNase"/>
    <property type="match status" value="1"/>
</dbReference>
<dbReference type="RefSeq" id="WP_008950194.1">
    <property type="nucleotide sequence ID" value="NZ_AHTH01000015.1"/>
</dbReference>
<accession>H3ZD90</accession>
<proteinExistence type="predicted"/>